<name>A0A367S338_9NOSO</name>
<evidence type="ECO:0008006" key="3">
    <source>
        <dbReference type="Google" id="ProtNLM"/>
    </source>
</evidence>
<keyword evidence="2" id="KW-1185">Reference proteome</keyword>
<accession>A0A367S338</accession>
<comment type="caution">
    <text evidence="1">The sequence shown here is derived from an EMBL/GenBank/DDBJ whole genome shotgun (WGS) entry which is preliminary data.</text>
</comment>
<dbReference type="Proteomes" id="UP000252107">
    <property type="component" value="Unassembled WGS sequence"/>
</dbReference>
<protein>
    <recommendedName>
        <fullName evidence="3">Actin-like protein N-terminal domain-containing protein</fullName>
    </recommendedName>
</protein>
<dbReference type="AlphaFoldDB" id="A0A367S338"/>
<dbReference type="EMBL" id="LXQD01000006">
    <property type="protein sequence ID" value="RCJ42433.1"/>
    <property type="molecule type" value="Genomic_DNA"/>
</dbReference>
<sequence>MRRKREIKEYAKVVATIDLGTSSLKGIAQVYPDGVPIVLKMEPEIADVGAGSIEYLSNQFMQDSTVWVGIDEEYFVLGALAKSKFAGTSALRDLKYQYALPKVIGMLWLAIRRLLVNNPDLEVYVHLLLPVGESSVSEALKAKLTEALKTGIGTPTGKLKAKLRSFGLSAEGAGVMSFRSRNTNVNYFHKNIGMLMLGYRNASFILSHKGSTTKSETTDLGMNWVVNEFVERTAVGLSKDDSRLISALVEANKNNFDELRLLSRKSKPEDVRLDVELFKKVLPVVRTEYVRALLRWLRNIAQMDEILVCGGTASFIRNELTKHFEQQGIPISWNGGMELPKNLNTMGLGDRVADVWASHITHIKMLDFNLNYDRKGKPLVPESYTQPVNSFAQETEIWQKNGYLGTQVIGSKRL</sequence>
<evidence type="ECO:0000313" key="2">
    <source>
        <dbReference type="Proteomes" id="UP000252107"/>
    </source>
</evidence>
<reference evidence="1" key="1">
    <citation type="submission" date="2016-04" db="EMBL/GenBank/DDBJ databases">
        <authorList>
            <person name="Tabuchi Yagui T.R."/>
        </authorList>
    </citation>
    <scope>NUCLEOTIDE SEQUENCE [LARGE SCALE GENOMIC DNA]</scope>
    <source>
        <strain evidence="1">NIES-26</strain>
    </source>
</reference>
<dbReference type="Gene3D" id="3.30.420.40">
    <property type="match status" value="2"/>
</dbReference>
<gene>
    <name evidence="1" type="ORF">A6770_34825</name>
</gene>
<organism evidence="1 2">
    <name type="scientific">Nostoc minutum NIES-26</name>
    <dbReference type="NCBI Taxonomy" id="1844469"/>
    <lineage>
        <taxon>Bacteria</taxon>
        <taxon>Bacillati</taxon>
        <taxon>Cyanobacteriota</taxon>
        <taxon>Cyanophyceae</taxon>
        <taxon>Nostocales</taxon>
        <taxon>Nostocaceae</taxon>
        <taxon>Nostoc</taxon>
    </lineage>
</organism>
<evidence type="ECO:0000313" key="1">
    <source>
        <dbReference type="EMBL" id="RCJ42433.1"/>
    </source>
</evidence>
<proteinExistence type="predicted"/>